<comment type="caution">
    <text evidence="1">The sequence shown here is derived from an EMBL/GenBank/DDBJ whole genome shotgun (WGS) entry which is preliminary data.</text>
</comment>
<protein>
    <submittedName>
        <fullName evidence="1">Uncharacterized protein</fullName>
    </submittedName>
</protein>
<evidence type="ECO:0000313" key="1">
    <source>
        <dbReference type="EMBL" id="TGO53024.1"/>
    </source>
</evidence>
<dbReference type="OrthoDB" id="429813at2759"/>
<evidence type="ECO:0000313" key="2">
    <source>
        <dbReference type="Proteomes" id="UP000297527"/>
    </source>
</evidence>
<accession>A0A4Z1HWA3</accession>
<dbReference type="SUPFAM" id="SSF56801">
    <property type="entry name" value="Acetyl-CoA synthetase-like"/>
    <property type="match status" value="1"/>
</dbReference>
<sequence>MCFGRADGTVLVSATIDTLCRDPSSFAALKSLEYVQYVGTTLGVEGGKKLNLFVKLLPCIGGTEVGGYCTNFKTTARTGTTLSLARVPEPNLSHVPIKALWLEDPTRKGLFRIVGRMDDYIPLAYGEGLYASTMQQEIERHELVQKTLIGGHGQQDPVLLIETIPGVYDEGFHAGLMQSLLPYLE</sequence>
<keyword evidence="2" id="KW-1185">Reference proteome</keyword>
<dbReference type="AlphaFoldDB" id="A0A4Z1HWA3"/>
<organism evidence="1 2">
    <name type="scientific">Botryotinia convoluta</name>
    <dbReference type="NCBI Taxonomy" id="54673"/>
    <lineage>
        <taxon>Eukaryota</taxon>
        <taxon>Fungi</taxon>
        <taxon>Dikarya</taxon>
        <taxon>Ascomycota</taxon>
        <taxon>Pezizomycotina</taxon>
        <taxon>Leotiomycetes</taxon>
        <taxon>Helotiales</taxon>
        <taxon>Sclerotiniaceae</taxon>
        <taxon>Botryotinia</taxon>
    </lineage>
</organism>
<name>A0A4Z1HWA3_9HELO</name>
<gene>
    <name evidence="1" type="ORF">BCON_0131g00230</name>
</gene>
<dbReference type="EMBL" id="PQXN01000131">
    <property type="protein sequence ID" value="TGO53024.1"/>
    <property type="molecule type" value="Genomic_DNA"/>
</dbReference>
<proteinExistence type="predicted"/>
<reference evidence="1 2" key="1">
    <citation type="submission" date="2017-12" db="EMBL/GenBank/DDBJ databases">
        <title>Comparative genomics of Botrytis spp.</title>
        <authorList>
            <person name="Valero-Jimenez C.A."/>
            <person name="Tapia P."/>
            <person name="Veloso J."/>
            <person name="Silva-Moreno E."/>
            <person name="Staats M."/>
            <person name="Valdes J.H."/>
            <person name="Van Kan J.A.L."/>
        </authorList>
    </citation>
    <scope>NUCLEOTIDE SEQUENCE [LARGE SCALE GENOMIC DNA]</scope>
    <source>
        <strain evidence="1 2">MUCL11595</strain>
    </source>
</reference>
<dbReference type="Proteomes" id="UP000297527">
    <property type="component" value="Unassembled WGS sequence"/>
</dbReference>